<proteinExistence type="predicted"/>
<dbReference type="PROSITE" id="PS00409">
    <property type="entry name" value="PROKAR_NTER_METHYL"/>
    <property type="match status" value="1"/>
</dbReference>
<protein>
    <submittedName>
        <fullName evidence="3">Prepilin-type N-terminal cleavage/methylation domain-containing protein</fullName>
    </submittedName>
</protein>
<dbReference type="NCBIfam" id="TIGR02532">
    <property type="entry name" value="IV_pilin_GFxxxE"/>
    <property type="match status" value="1"/>
</dbReference>
<evidence type="ECO:0000313" key="5">
    <source>
        <dbReference type="Proteomes" id="UP000474718"/>
    </source>
</evidence>
<dbReference type="AlphaFoldDB" id="A0AAQ1MEJ1"/>
<feature type="transmembrane region" description="Helical" evidence="1">
    <location>
        <begin position="20"/>
        <end position="42"/>
    </location>
</feature>
<keyword evidence="5" id="KW-1185">Reference proteome</keyword>
<keyword evidence="1" id="KW-0812">Transmembrane</keyword>
<evidence type="ECO:0000313" key="3">
    <source>
        <dbReference type="EMBL" id="SHG32968.1"/>
    </source>
</evidence>
<name>A0AAQ1MEJ1_9FIRM</name>
<organism evidence="3 4">
    <name type="scientific">Bittarella massiliensis</name>
    <name type="common">ex Durand et al. 2017</name>
    <dbReference type="NCBI Taxonomy" id="1720313"/>
    <lineage>
        <taxon>Bacteria</taxon>
        <taxon>Bacillati</taxon>
        <taxon>Bacillota</taxon>
        <taxon>Clostridia</taxon>
        <taxon>Eubacteriales</taxon>
        <taxon>Oscillospiraceae</taxon>
        <taxon>Bittarella (ex Durand et al. 2017)</taxon>
    </lineage>
</organism>
<comment type="caution">
    <text evidence="3">The sequence shown here is derived from an EMBL/GenBank/DDBJ whole genome shotgun (WGS) entry which is preliminary data.</text>
</comment>
<dbReference type="EMBL" id="FQVY01000003">
    <property type="protein sequence ID" value="SHG32968.1"/>
    <property type="molecule type" value="Genomic_DNA"/>
</dbReference>
<gene>
    <name evidence="2" type="ORF">GT747_11720</name>
    <name evidence="3" type="ORF">SAMN05444424_2130</name>
</gene>
<reference evidence="4" key="2">
    <citation type="submission" date="2016-11" db="EMBL/GenBank/DDBJ databases">
        <authorList>
            <person name="Jaros S."/>
            <person name="Januszkiewicz K."/>
            <person name="Wedrychowicz H."/>
        </authorList>
    </citation>
    <scope>NUCLEOTIDE SEQUENCE [LARGE SCALE GENOMIC DNA]</scope>
    <source>
        <strain evidence="4">DSM 4029</strain>
    </source>
</reference>
<evidence type="ECO:0000313" key="4">
    <source>
        <dbReference type="Proteomes" id="UP000184089"/>
    </source>
</evidence>
<evidence type="ECO:0000313" key="2">
    <source>
        <dbReference type="EMBL" id="MZL70421.1"/>
    </source>
</evidence>
<dbReference type="Proteomes" id="UP000184089">
    <property type="component" value="Unassembled WGS sequence"/>
</dbReference>
<dbReference type="RefSeq" id="WP_021658739.1">
    <property type="nucleotide sequence ID" value="NZ_FQVY01000003.1"/>
</dbReference>
<evidence type="ECO:0000256" key="1">
    <source>
        <dbReference type="SAM" id="Phobius"/>
    </source>
</evidence>
<dbReference type="InterPro" id="IPR012902">
    <property type="entry name" value="N_methyl_site"/>
</dbReference>
<accession>A0AAQ1MEJ1</accession>
<reference evidence="2 5" key="3">
    <citation type="journal article" date="2019" name="Nat. Med.">
        <title>A library of human gut bacterial isolates paired with longitudinal multiomics data enables mechanistic microbiome research.</title>
        <authorList>
            <person name="Poyet M."/>
            <person name="Groussin M."/>
            <person name="Gibbons S.M."/>
            <person name="Avila-Pacheco J."/>
            <person name="Jiang X."/>
            <person name="Kearney S.M."/>
            <person name="Perrotta A.R."/>
            <person name="Berdy B."/>
            <person name="Zhao S."/>
            <person name="Lieberman T.D."/>
            <person name="Swanson P.K."/>
            <person name="Smith M."/>
            <person name="Roesemann S."/>
            <person name="Alexander J.E."/>
            <person name="Rich S.A."/>
            <person name="Livny J."/>
            <person name="Vlamakis H."/>
            <person name="Clish C."/>
            <person name="Bullock K."/>
            <person name="Deik A."/>
            <person name="Scott J."/>
            <person name="Pierce K.A."/>
            <person name="Xavier R.J."/>
            <person name="Alm E.J."/>
        </authorList>
    </citation>
    <scope>NUCLEOTIDE SEQUENCE [LARGE SCALE GENOMIC DNA]</scope>
    <source>
        <strain evidence="2 5">BIOML-A2</strain>
    </source>
</reference>
<keyword evidence="1" id="KW-1133">Transmembrane helix</keyword>
<reference evidence="3" key="1">
    <citation type="submission" date="2016-11" db="EMBL/GenBank/DDBJ databases">
        <authorList>
            <person name="Varghese N."/>
            <person name="Submissions S."/>
        </authorList>
    </citation>
    <scope>NUCLEOTIDE SEQUENCE</scope>
    <source>
        <strain evidence="3">DSM 4029</strain>
    </source>
</reference>
<dbReference type="EMBL" id="WWVX01000008">
    <property type="protein sequence ID" value="MZL70421.1"/>
    <property type="molecule type" value="Genomic_DNA"/>
</dbReference>
<sequence length="122" mass="12751">MARRERAKTAATGGMTLVEVVVSLALLAVVALILVTGFSAAGKLIRRGTDTKNSTDKTISALEMLAGGLSPADEVDSTEEESTLTYILNGAPRSVKGRTITVTDPEDPAISHRVFVPDAPAQ</sequence>
<dbReference type="Proteomes" id="UP000474718">
    <property type="component" value="Unassembled WGS sequence"/>
</dbReference>
<keyword evidence="1" id="KW-0472">Membrane</keyword>